<dbReference type="GO" id="GO:0004029">
    <property type="term" value="F:aldehyde dehydrogenase (NAD+) activity"/>
    <property type="evidence" value="ECO:0007669"/>
    <property type="project" value="TreeGrafter"/>
</dbReference>
<dbReference type="GO" id="GO:0005737">
    <property type="term" value="C:cytoplasm"/>
    <property type="evidence" value="ECO:0007669"/>
    <property type="project" value="TreeGrafter"/>
</dbReference>
<dbReference type="AlphaFoldDB" id="A0A8I1MRY0"/>
<evidence type="ECO:0000259" key="1">
    <source>
        <dbReference type="Pfam" id="PF01370"/>
    </source>
</evidence>
<sequence length="308" mass="34178">MNDQSGRGRPRLLIVGCGDIGMRVAALARGRYRLLALTSSPQRLESLRSAGIVPLVGNLDQPQTLWRLAQLAPQRVLMLAPPGDTSGPHDQRSRHLISRLKQSGMLSGSGKNTLRVVYASTSGVYGDCQGELAPETRPCQPQTERALRRCDAERLWRRAGVQHRWRVGLLRIPGIYDGGSRSPKGRLERGLPVLTPVDDVYTNHIHADDLARLCLLALERAAPGRVYNVCDDSTLRMGDYFDLAADLYGLPRPVRVARDQALASGLSPMMLSFMRESRRLDNTRMKAELGVRLRYPEVLLGLRSGEVR</sequence>
<proteinExistence type="predicted"/>
<dbReference type="InterPro" id="IPR001509">
    <property type="entry name" value="Epimerase_deHydtase"/>
</dbReference>
<accession>A0A8I1MRY0</accession>
<gene>
    <name evidence="2" type="ORF">J0I24_00430</name>
</gene>
<dbReference type="Proteomes" id="UP000664800">
    <property type="component" value="Unassembled WGS sequence"/>
</dbReference>
<name>A0A8I1MRY0_THIA3</name>
<dbReference type="PANTHER" id="PTHR48079">
    <property type="entry name" value="PROTEIN YEEZ"/>
    <property type="match status" value="1"/>
</dbReference>
<dbReference type="Pfam" id="PF01370">
    <property type="entry name" value="Epimerase"/>
    <property type="match status" value="1"/>
</dbReference>
<comment type="caution">
    <text evidence="2">The sequence shown here is derived from an EMBL/GenBank/DDBJ whole genome shotgun (WGS) entry which is preliminary data.</text>
</comment>
<feature type="domain" description="NAD-dependent epimerase/dehydratase" evidence="1">
    <location>
        <begin position="25"/>
        <end position="230"/>
    </location>
</feature>
<dbReference type="InterPro" id="IPR036291">
    <property type="entry name" value="NAD(P)-bd_dom_sf"/>
</dbReference>
<dbReference type="Gene3D" id="3.40.50.720">
    <property type="entry name" value="NAD(P)-binding Rossmann-like Domain"/>
    <property type="match status" value="1"/>
</dbReference>
<organism evidence="2 3">
    <name type="scientific">Thiomonas arsenitoxydans (strain DSM 22701 / CIP 110005 / 3As)</name>
    <dbReference type="NCBI Taxonomy" id="426114"/>
    <lineage>
        <taxon>Bacteria</taxon>
        <taxon>Pseudomonadati</taxon>
        <taxon>Pseudomonadota</taxon>
        <taxon>Betaproteobacteria</taxon>
        <taxon>Burkholderiales</taxon>
        <taxon>Thiomonas</taxon>
    </lineage>
</organism>
<reference evidence="2" key="1">
    <citation type="submission" date="2021-02" db="EMBL/GenBank/DDBJ databases">
        <title>Thiocyanate and organic carbon inputs drive convergent selection for specific autotrophic Afipia and Thiobacillus strains within complex microbiomes.</title>
        <authorList>
            <person name="Huddy R.J."/>
            <person name="Sachdeva R."/>
            <person name="Kadzinga F."/>
            <person name="Kantor R.S."/>
            <person name="Harrison S.T.L."/>
            <person name="Banfield J.F."/>
        </authorList>
    </citation>
    <scope>NUCLEOTIDE SEQUENCE</scope>
    <source>
        <strain evidence="2">SCN18_13_7_16_R3_B_64_19</strain>
    </source>
</reference>
<dbReference type="RefSeq" id="WP_276726806.1">
    <property type="nucleotide sequence ID" value="NZ_JAFKMR010000009.1"/>
</dbReference>
<dbReference type="PANTHER" id="PTHR48079:SF6">
    <property type="entry name" value="NAD(P)-BINDING DOMAIN-CONTAINING PROTEIN-RELATED"/>
    <property type="match status" value="1"/>
</dbReference>
<protein>
    <submittedName>
        <fullName evidence="2">NAD-dependent epimerase/dehydratase family protein</fullName>
    </submittedName>
</protein>
<evidence type="ECO:0000313" key="3">
    <source>
        <dbReference type="Proteomes" id="UP000664800"/>
    </source>
</evidence>
<dbReference type="SUPFAM" id="SSF51735">
    <property type="entry name" value="NAD(P)-binding Rossmann-fold domains"/>
    <property type="match status" value="1"/>
</dbReference>
<evidence type="ECO:0000313" key="2">
    <source>
        <dbReference type="EMBL" id="MBN8742751.1"/>
    </source>
</evidence>
<dbReference type="EMBL" id="JAFKMR010000009">
    <property type="protein sequence ID" value="MBN8742751.1"/>
    <property type="molecule type" value="Genomic_DNA"/>
</dbReference>
<dbReference type="InterPro" id="IPR051783">
    <property type="entry name" value="NAD(P)-dependent_oxidoreduct"/>
</dbReference>